<accession>A0ABS1HL47</accession>
<keyword evidence="1" id="KW-0472">Membrane</keyword>
<keyword evidence="1" id="KW-0812">Transmembrane</keyword>
<dbReference type="Proteomes" id="UP000605676">
    <property type="component" value="Unassembled WGS sequence"/>
</dbReference>
<dbReference type="PANTHER" id="PTHR30386">
    <property type="entry name" value="MEMBRANE FUSION SUBUNIT OF EMRAB-TOLC MULTIDRUG EFFLUX PUMP"/>
    <property type="match status" value="1"/>
</dbReference>
<evidence type="ECO:0000313" key="4">
    <source>
        <dbReference type="Proteomes" id="UP000605676"/>
    </source>
</evidence>
<protein>
    <submittedName>
        <fullName evidence="3">HlyD family efflux transporter periplasmic adaptor subunit</fullName>
    </submittedName>
</protein>
<reference evidence="3 4" key="1">
    <citation type="submission" date="2021-01" db="EMBL/GenBank/DDBJ databases">
        <title>Carboxyliciviraga sp.nov., isolated from coastal sediments.</title>
        <authorList>
            <person name="Lu D."/>
            <person name="Zhang T."/>
        </authorList>
    </citation>
    <scope>NUCLEOTIDE SEQUENCE [LARGE SCALE GENOMIC DNA]</scope>
    <source>
        <strain evidence="3 4">N1Y132</strain>
    </source>
</reference>
<keyword evidence="1" id="KW-1133">Transmembrane helix</keyword>
<dbReference type="InterPro" id="IPR058982">
    <property type="entry name" value="Beta-barrel_AprE"/>
</dbReference>
<proteinExistence type="predicted"/>
<dbReference type="InterPro" id="IPR050739">
    <property type="entry name" value="MFP"/>
</dbReference>
<sequence>MPVDTSKQHQRNSKYHQYSAINYRGYGLYWVILIFFFSVIVSLPFIQVDVTVQSRGMVTSLNRMITISSPITAKVTGVHIKENQLVRKADTLIVLHQAGINNEINLIRSQLKLQNDYRHDLDVLLGRDINMKLITPLYIKENDDYLSSIKRYERKVNKLLVDFKRTADLYNDGVVPLSEFQEDSFKLDEARDELKLYKTATQSKWEADSKNYITSNRELEGQVENLKQVQTQYVITAPFDGSVIDFKGIAIGHFLNENEAIASLSPQEDLIAECYISPSDIGFIHKGMPVRLQVDTYDYNQWGMLDAEVVEVAHDVNLVKSEYRYLIRCRLKQKSLQLSNGLVGHMKKGMSLTARFIVSKRSLYQLLFDTVDDWLNPKIINETNPVK</sequence>
<organism evidence="3 4">
    <name type="scientific">Carboxylicivirga marina</name>
    <dbReference type="NCBI Taxonomy" id="2800988"/>
    <lineage>
        <taxon>Bacteria</taxon>
        <taxon>Pseudomonadati</taxon>
        <taxon>Bacteroidota</taxon>
        <taxon>Bacteroidia</taxon>
        <taxon>Marinilabiliales</taxon>
        <taxon>Marinilabiliaceae</taxon>
        <taxon>Carboxylicivirga</taxon>
    </lineage>
</organism>
<keyword evidence="4" id="KW-1185">Reference proteome</keyword>
<evidence type="ECO:0000259" key="2">
    <source>
        <dbReference type="Pfam" id="PF26002"/>
    </source>
</evidence>
<evidence type="ECO:0000313" key="3">
    <source>
        <dbReference type="EMBL" id="MBK3518391.1"/>
    </source>
</evidence>
<comment type="caution">
    <text evidence="3">The sequence shown here is derived from an EMBL/GenBank/DDBJ whole genome shotgun (WGS) entry which is preliminary data.</text>
</comment>
<dbReference type="Pfam" id="PF26002">
    <property type="entry name" value="Beta-barrel_AprE"/>
    <property type="match status" value="1"/>
</dbReference>
<feature type="domain" description="AprE-like beta-barrel" evidence="2">
    <location>
        <begin position="270"/>
        <end position="356"/>
    </location>
</feature>
<name>A0ABS1HL47_9BACT</name>
<dbReference type="RefSeq" id="WP_200465619.1">
    <property type="nucleotide sequence ID" value="NZ_JAENRR010000033.1"/>
</dbReference>
<feature type="transmembrane region" description="Helical" evidence="1">
    <location>
        <begin position="26"/>
        <end position="46"/>
    </location>
</feature>
<dbReference type="EMBL" id="JAENRR010000033">
    <property type="protein sequence ID" value="MBK3518391.1"/>
    <property type="molecule type" value="Genomic_DNA"/>
</dbReference>
<evidence type="ECO:0000256" key="1">
    <source>
        <dbReference type="SAM" id="Phobius"/>
    </source>
</evidence>
<gene>
    <name evidence="3" type="ORF">JIV24_13690</name>
</gene>
<dbReference type="PANTHER" id="PTHR30386:SF28">
    <property type="entry name" value="EXPORTED PROTEIN"/>
    <property type="match status" value="1"/>
</dbReference>
<dbReference type="Gene3D" id="2.40.30.170">
    <property type="match status" value="1"/>
</dbReference>